<evidence type="ECO:0000256" key="3">
    <source>
        <dbReference type="ARBA" id="ARBA00012922"/>
    </source>
</evidence>
<dbReference type="InterPro" id="IPR036928">
    <property type="entry name" value="AS_sf"/>
</dbReference>
<organism evidence="8 9">
    <name type="scientific">Dactylonectria macrodidyma</name>
    <dbReference type="NCBI Taxonomy" id="307937"/>
    <lineage>
        <taxon>Eukaryota</taxon>
        <taxon>Fungi</taxon>
        <taxon>Dikarya</taxon>
        <taxon>Ascomycota</taxon>
        <taxon>Pezizomycotina</taxon>
        <taxon>Sordariomycetes</taxon>
        <taxon>Hypocreomycetidae</taxon>
        <taxon>Hypocreales</taxon>
        <taxon>Nectriaceae</taxon>
        <taxon>Dactylonectria</taxon>
    </lineage>
</organism>
<dbReference type="GO" id="GO:0004040">
    <property type="term" value="F:amidase activity"/>
    <property type="evidence" value="ECO:0007669"/>
    <property type="project" value="UniProtKB-EC"/>
</dbReference>
<dbReference type="AlphaFoldDB" id="A0A9P9DMG3"/>
<dbReference type="InterPro" id="IPR020556">
    <property type="entry name" value="Amidase_CS"/>
</dbReference>
<feature type="active site" description="Acyl-ester intermediate" evidence="5">
    <location>
        <position position="251"/>
    </location>
</feature>
<evidence type="ECO:0000256" key="2">
    <source>
        <dbReference type="ARBA" id="ARBA00009199"/>
    </source>
</evidence>
<gene>
    <name evidence="8" type="ORF">EDB81DRAFT_231015</name>
</gene>
<dbReference type="SUPFAM" id="SSF75304">
    <property type="entry name" value="Amidase signature (AS) enzymes"/>
    <property type="match status" value="1"/>
</dbReference>
<feature type="domain" description="Amidase" evidence="7">
    <location>
        <begin position="97"/>
        <end position="549"/>
    </location>
</feature>
<evidence type="ECO:0000256" key="4">
    <source>
        <dbReference type="ARBA" id="ARBA00022801"/>
    </source>
</evidence>
<feature type="binding site" evidence="6">
    <location>
        <begin position="248"/>
        <end position="251"/>
    </location>
    <ligand>
        <name>substrate</name>
    </ligand>
</feature>
<feature type="active site" description="Charge relay system" evidence="5">
    <location>
        <position position="227"/>
    </location>
</feature>
<sequence>MNMGSISSPQDHPDDWAVKAARKYAECQALIPKSWRIPSEIMESLQAPLEANPNDLITLDVVRRSGILSERELDITEKHSVESLLNALATGSFTSEEVTVAFSKRAALAQQLTNCLTEMMFDDARIRARELDALRESGKLAGPLHGLPISIKDSFQVAGTQATLGLVAYLDRHSEKNSSLVEILLSLGAVLYVKTNIPQTMMTADSQNNVFRRTLNPRNTMLGAGGSSGGEGALIAFRGSPLGVGTDIAGSIRIPALCCGTYGFKPTANRVPYGGQQGCSTPGLKFIPACAGPLANDFAALEIFVKNVIDARPSKFDHTVIDVPWRVSSLEPKQKLRLGVLPESETYPLHPPIRAALLKAVRKLESQGHELVRLDSSVCHVDNATEVAWGLFGLDNGADKVVSSSGEPVIPSRTRIATQIKRVNFDFVPTREGEDQLSRIAALNVKKAEILDAWRMIWNDNQLDAVIGPGAQNTAVEHDLYGVPPYTTLLNVLDYPACVIPFGKSDELSGESLDFQPHQAGPPYNPTITKGMPCSVQVFTSSMRDEECLAISKIVNTCLKEEQSSVWIRMKL</sequence>
<dbReference type="InterPro" id="IPR023631">
    <property type="entry name" value="Amidase_dom"/>
</dbReference>
<evidence type="ECO:0000256" key="6">
    <source>
        <dbReference type="PIRSR" id="PIRSR001221-2"/>
    </source>
</evidence>
<keyword evidence="4" id="KW-0378">Hydrolase</keyword>
<evidence type="ECO:0000313" key="9">
    <source>
        <dbReference type="Proteomes" id="UP000738349"/>
    </source>
</evidence>
<evidence type="ECO:0000256" key="5">
    <source>
        <dbReference type="PIRSR" id="PIRSR001221-1"/>
    </source>
</evidence>
<dbReference type="PANTHER" id="PTHR46072:SF3">
    <property type="entry name" value="AMIDASE"/>
    <property type="match status" value="1"/>
</dbReference>
<accession>A0A9P9DMG3</accession>
<protein>
    <recommendedName>
        <fullName evidence="3">amidase</fullName>
        <ecNumber evidence="3">3.5.1.4</ecNumber>
    </recommendedName>
</protein>
<comment type="similarity">
    <text evidence="2">Belongs to the amidase family.</text>
</comment>
<comment type="caution">
    <text evidence="8">The sequence shown here is derived from an EMBL/GenBank/DDBJ whole genome shotgun (WGS) entry which is preliminary data.</text>
</comment>
<dbReference type="Proteomes" id="UP000738349">
    <property type="component" value="Unassembled WGS sequence"/>
</dbReference>
<dbReference type="PANTHER" id="PTHR46072">
    <property type="entry name" value="AMIDASE-RELATED-RELATED"/>
    <property type="match status" value="1"/>
</dbReference>
<feature type="binding site" evidence="6">
    <location>
        <position position="227"/>
    </location>
    <ligand>
        <name>substrate</name>
    </ligand>
</feature>
<keyword evidence="9" id="KW-1185">Reference proteome</keyword>
<dbReference type="PIRSF" id="PIRSF001221">
    <property type="entry name" value="Amidase_fungi"/>
    <property type="match status" value="1"/>
</dbReference>
<dbReference type="Gene3D" id="3.90.1300.10">
    <property type="entry name" value="Amidase signature (AS) domain"/>
    <property type="match status" value="1"/>
</dbReference>
<evidence type="ECO:0000313" key="8">
    <source>
        <dbReference type="EMBL" id="KAH7121642.1"/>
    </source>
</evidence>
<name>A0A9P9DMG3_9HYPO</name>
<proteinExistence type="inferred from homology"/>
<feature type="active site" description="Charge relay system" evidence="5">
    <location>
        <position position="152"/>
    </location>
</feature>
<comment type="catalytic activity">
    <reaction evidence="1">
        <text>a monocarboxylic acid amide + H2O = a monocarboxylate + NH4(+)</text>
        <dbReference type="Rhea" id="RHEA:12020"/>
        <dbReference type="ChEBI" id="CHEBI:15377"/>
        <dbReference type="ChEBI" id="CHEBI:28938"/>
        <dbReference type="ChEBI" id="CHEBI:35757"/>
        <dbReference type="ChEBI" id="CHEBI:83628"/>
        <dbReference type="EC" id="3.5.1.4"/>
    </reaction>
</comment>
<dbReference type="EC" id="3.5.1.4" evidence="3"/>
<dbReference type="Pfam" id="PF01425">
    <property type="entry name" value="Amidase"/>
    <property type="match status" value="1"/>
</dbReference>
<evidence type="ECO:0000256" key="1">
    <source>
        <dbReference type="ARBA" id="ARBA00001311"/>
    </source>
</evidence>
<feature type="binding site" evidence="6">
    <location>
        <position position="201"/>
    </location>
    <ligand>
        <name>substrate</name>
    </ligand>
</feature>
<dbReference type="EMBL" id="JAGMUV010000024">
    <property type="protein sequence ID" value="KAH7121642.1"/>
    <property type="molecule type" value="Genomic_DNA"/>
</dbReference>
<dbReference type="PROSITE" id="PS00571">
    <property type="entry name" value="AMIDASES"/>
    <property type="match status" value="1"/>
</dbReference>
<dbReference type="OrthoDB" id="6428749at2759"/>
<reference evidence="8" key="1">
    <citation type="journal article" date="2021" name="Nat. Commun.">
        <title>Genetic determinants of endophytism in the Arabidopsis root mycobiome.</title>
        <authorList>
            <person name="Mesny F."/>
            <person name="Miyauchi S."/>
            <person name="Thiergart T."/>
            <person name="Pickel B."/>
            <person name="Atanasova L."/>
            <person name="Karlsson M."/>
            <person name="Huettel B."/>
            <person name="Barry K.W."/>
            <person name="Haridas S."/>
            <person name="Chen C."/>
            <person name="Bauer D."/>
            <person name="Andreopoulos W."/>
            <person name="Pangilinan J."/>
            <person name="LaButti K."/>
            <person name="Riley R."/>
            <person name="Lipzen A."/>
            <person name="Clum A."/>
            <person name="Drula E."/>
            <person name="Henrissat B."/>
            <person name="Kohler A."/>
            <person name="Grigoriev I.V."/>
            <person name="Martin F.M."/>
            <person name="Hacquard S."/>
        </authorList>
    </citation>
    <scope>NUCLEOTIDE SEQUENCE</scope>
    <source>
        <strain evidence="8">MPI-CAGE-AT-0147</strain>
    </source>
</reference>
<evidence type="ECO:0000259" key="7">
    <source>
        <dbReference type="Pfam" id="PF01425"/>
    </source>
</evidence>